<keyword evidence="2" id="KW-1185">Reference proteome</keyword>
<proteinExistence type="predicted"/>
<dbReference type="RefSeq" id="WP_149431851.1">
    <property type="nucleotide sequence ID" value="NZ_VLNY01000010.1"/>
</dbReference>
<reference evidence="1 2" key="1">
    <citation type="submission" date="2019-07" db="EMBL/GenBank/DDBJ databases">
        <title>Rhodococcus cavernicolus sp. nov., isolated from a cave.</title>
        <authorList>
            <person name="Lee S.D."/>
        </authorList>
    </citation>
    <scope>NUCLEOTIDE SEQUENCE [LARGE SCALE GENOMIC DNA]</scope>
    <source>
        <strain evidence="1 2">C1-24</strain>
    </source>
</reference>
<dbReference type="EMBL" id="VLNY01000010">
    <property type="protein sequence ID" value="KAA0021347.1"/>
    <property type="molecule type" value="Genomic_DNA"/>
</dbReference>
<comment type="caution">
    <text evidence="1">The sequence shown here is derived from an EMBL/GenBank/DDBJ whole genome shotgun (WGS) entry which is preliminary data.</text>
</comment>
<dbReference type="OrthoDB" id="7950977at2"/>
<evidence type="ECO:0000313" key="2">
    <source>
        <dbReference type="Proteomes" id="UP000322244"/>
    </source>
</evidence>
<gene>
    <name evidence="1" type="ORF">FOY51_19050</name>
</gene>
<dbReference type="InterPro" id="IPR010995">
    <property type="entry name" value="DNA_repair_Rad51/TF_NusA_a-hlx"/>
</dbReference>
<dbReference type="Pfam" id="PF14520">
    <property type="entry name" value="HHH_5"/>
    <property type="match status" value="1"/>
</dbReference>
<organism evidence="1 2">
    <name type="scientific">Antrihabitans cavernicola</name>
    <dbReference type="NCBI Taxonomy" id="2495913"/>
    <lineage>
        <taxon>Bacteria</taxon>
        <taxon>Bacillati</taxon>
        <taxon>Actinomycetota</taxon>
        <taxon>Actinomycetes</taxon>
        <taxon>Mycobacteriales</taxon>
        <taxon>Nocardiaceae</taxon>
        <taxon>Antrihabitans</taxon>
    </lineage>
</organism>
<evidence type="ECO:0000313" key="1">
    <source>
        <dbReference type="EMBL" id="KAA0021347.1"/>
    </source>
</evidence>
<accession>A0A5A7S8V5</accession>
<dbReference type="GO" id="GO:0000166">
    <property type="term" value="F:nucleotide binding"/>
    <property type="evidence" value="ECO:0007669"/>
    <property type="project" value="InterPro"/>
</dbReference>
<dbReference type="Gene3D" id="1.10.150.20">
    <property type="entry name" value="5' to 3' exonuclease, C-terminal subdomain"/>
    <property type="match status" value="1"/>
</dbReference>
<sequence length="65" mass="6872">MTDLPKIGAPATRALEAIGYRSLESLAGVDRSTLLALHGFGPRAERIVDEALTAAALPQLTDGRR</sequence>
<protein>
    <submittedName>
        <fullName evidence="1">Helix-hairpin-helix domain-containing protein</fullName>
    </submittedName>
</protein>
<dbReference type="SUPFAM" id="SSF47794">
    <property type="entry name" value="Rad51 N-terminal domain-like"/>
    <property type="match status" value="1"/>
</dbReference>
<dbReference type="AlphaFoldDB" id="A0A5A7S8V5"/>
<dbReference type="Proteomes" id="UP000322244">
    <property type="component" value="Unassembled WGS sequence"/>
</dbReference>
<name>A0A5A7S8V5_9NOCA</name>